<gene>
    <name evidence="1" type="ORF">ACH5RR_012473</name>
</gene>
<proteinExistence type="predicted"/>
<dbReference type="PANTHER" id="PTHR34374:SF1">
    <property type="entry name" value="LARGE RIBOSOMAL RNA SUBUNIT ACCUMULATION PROTEIN YCED HOMOLOG 1, CHLOROPLASTIC"/>
    <property type="match status" value="1"/>
</dbReference>
<evidence type="ECO:0000313" key="2">
    <source>
        <dbReference type="Proteomes" id="UP001630127"/>
    </source>
</evidence>
<organism evidence="1 2">
    <name type="scientific">Cinchona calisaya</name>
    <dbReference type="NCBI Taxonomy" id="153742"/>
    <lineage>
        <taxon>Eukaryota</taxon>
        <taxon>Viridiplantae</taxon>
        <taxon>Streptophyta</taxon>
        <taxon>Embryophyta</taxon>
        <taxon>Tracheophyta</taxon>
        <taxon>Spermatophyta</taxon>
        <taxon>Magnoliopsida</taxon>
        <taxon>eudicotyledons</taxon>
        <taxon>Gunneridae</taxon>
        <taxon>Pentapetalae</taxon>
        <taxon>asterids</taxon>
        <taxon>lamiids</taxon>
        <taxon>Gentianales</taxon>
        <taxon>Rubiaceae</taxon>
        <taxon>Cinchonoideae</taxon>
        <taxon>Cinchoneae</taxon>
        <taxon>Cinchona</taxon>
    </lineage>
</organism>
<reference evidence="1 2" key="1">
    <citation type="submission" date="2024-11" db="EMBL/GenBank/DDBJ databases">
        <title>A near-complete genome assembly of Cinchona calisaya.</title>
        <authorList>
            <person name="Lian D.C."/>
            <person name="Zhao X.W."/>
            <person name="Wei L."/>
        </authorList>
    </citation>
    <scope>NUCLEOTIDE SEQUENCE [LARGE SCALE GENOMIC DNA]</scope>
    <source>
        <tissue evidence="1">Nenye</tissue>
    </source>
</reference>
<sequence length="354" mass="40110">MPLHSSFSIMPSNIIPVQFCSMKLQNGIVLHRTLNFFPCKSSNNQGSPTAKTARTVLLNKLPITLKLKAENRNSKSSNDRSYVTMNRRPTTLKLRARNYNSSDFLADQSMEEDFEWDGQECVEIVEDEEESLWEGAVIYRRNASISHVEYCTTLERLGLGKLSTGISKSHALELGLRVTKGVKDYPDGTPVLISIDVMRKKQKLRLDGIIKTVLALDCNRCGESAAKSIFENFSLLLTEESFEESETINMGIIYGEEKFRRFGDDGREEDDDLVDFDDQLYFPPEDKEIDISKHIRDLLHVEITIDAICDPKCKGICLRCGTNLNKSSCNCKMQNADSKHYGPLGSLRTQMQRN</sequence>
<name>A0ABD3A7W3_9GENT</name>
<dbReference type="InterPro" id="IPR003772">
    <property type="entry name" value="YceD"/>
</dbReference>
<dbReference type="Proteomes" id="UP001630127">
    <property type="component" value="Unassembled WGS sequence"/>
</dbReference>
<dbReference type="EMBL" id="JBJUIK010000005">
    <property type="protein sequence ID" value="KAL3527817.1"/>
    <property type="molecule type" value="Genomic_DNA"/>
</dbReference>
<evidence type="ECO:0008006" key="3">
    <source>
        <dbReference type="Google" id="ProtNLM"/>
    </source>
</evidence>
<dbReference type="PANTHER" id="PTHR34374">
    <property type="entry name" value="LARGE RIBOSOMAL RNA SUBUNIT ACCUMULATION PROTEIN YCED HOMOLOG 1, CHLOROPLASTIC"/>
    <property type="match status" value="1"/>
</dbReference>
<comment type="caution">
    <text evidence="1">The sequence shown here is derived from an EMBL/GenBank/DDBJ whole genome shotgun (WGS) entry which is preliminary data.</text>
</comment>
<dbReference type="Pfam" id="PF02620">
    <property type="entry name" value="YceD"/>
    <property type="match status" value="1"/>
</dbReference>
<evidence type="ECO:0000313" key="1">
    <source>
        <dbReference type="EMBL" id="KAL3527817.1"/>
    </source>
</evidence>
<protein>
    <recommendedName>
        <fullName evidence="3">Large ribosomal RNA subunit accumulation protein YCED homolog 1, chloroplastic</fullName>
    </recommendedName>
</protein>
<accession>A0ABD3A7W3</accession>
<dbReference type="AlphaFoldDB" id="A0ABD3A7W3"/>
<keyword evidence="2" id="KW-1185">Reference proteome</keyword>